<feature type="region of interest" description="Disordered" evidence="3">
    <location>
        <begin position="1"/>
        <end position="27"/>
    </location>
</feature>
<keyword evidence="5" id="KW-1185">Reference proteome</keyword>
<dbReference type="GeneID" id="136994525"/>
<keyword evidence="4" id="KW-0812">Transmembrane</keyword>
<evidence type="ECO:0000256" key="2">
    <source>
        <dbReference type="ARBA" id="ARBA00022737"/>
    </source>
</evidence>
<dbReference type="Pfam" id="PF13855">
    <property type="entry name" value="LRR_8"/>
    <property type="match status" value="1"/>
</dbReference>
<keyword evidence="1" id="KW-0433">Leucine-rich repeat</keyword>
<feature type="compositionally biased region" description="Polar residues" evidence="3">
    <location>
        <begin position="156"/>
        <end position="169"/>
    </location>
</feature>
<dbReference type="Proteomes" id="UP001652627">
    <property type="component" value="Chromosome 30"/>
</dbReference>
<dbReference type="PANTHER" id="PTHR20878:SF0">
    <property type="entry name" value="LEUCINE-RICH REPEAT-CONTAINING PROTEIN 25"/>
    <property type="match status" value="1"/>
</dbReference>
<dbReference type="InterPro" id="IPR032675">
    <property type="entry name" value="LRR_dom_sf"/>
</dbReference>
<feature type="region of interest" description="Disordered" evidence="3">
    <location>
        <begin position="463"/>
        <end position="521"/>
    </location>
</feature>
<keyword evidence="4" id="KW-0472">Membrane</keyword>
<reference evidence="6" key="1">
    <citation type="submission" date="2025-08" db="UniProtKB">
        <authorList>
            <consortium name="RefSeq"/>
        </authorList>
    </citation>
    <scope>IDENTIFICATION</scope>
    <source>
        <tissue evidence="6">Blood</tissue>
    </source>
</reference>
<accession>A0ABM4FVD2</accession>
<dbReference type="InterPro" id="IPR003591">
    <property type="entry name" value="Leu-rich_rpt_typical-subtyp"/>
</dbReference>
<dbReference type="InterPro" id="IPR039243">
    <property type="entry name" value="LRRC25"/>
</dbReference>
<proteinExistence type="predicted"/>
<protein>
    <submittedName>
        <fullName evidence="6">TLR4 interactor with leucine rich repeats-like</fullName>
    </submittedName>
</protein>
<evidence type="ECO:0000313" key="5">
    <source>
        <dbReference type="Proteomes" id="UP001652627"/>
    </source>
</evidence>
<keyword evidence="4" id="KW-1133">Transmembrane helix</keyword>
<evidence type="ECO:0000313" key="6">
    <source>
        <dbReference type="RefSeq" id="XP_067168902.1"/>
    </source>
</evidence>
<name>A0ABM4FVD2_9AVES</name>
<dbReference type="SUPFAM" id="SSF52058">
    <property type="entry name" value="L domain-like"/>
    <property type="match status" value="1"/>
</dbReference>
<dbReference type="Gene3D" id="3.80.10.10">
    <property type="entry name" value="Ribonuclease Inhibitor"/>
    <property type="match status" value="1"/>
</dbReference>
<feature type="region of interest" description="Disordered" evidence="3">
    <location>
        <begin position="76"/>
        <end position="106"/>
    </location>
</feature>
<organism evidence="5 6">
    <name type="scientific">Apteryx mantelli</name>
    <name type="common">North Island brown kiwi</name>
    <dbReference type="NCBI Taxonomy" id="2696672"/>
    <lineage>
        <taxon>Eukaryota</taxon>
        <taxon>Metazoa</taxon>
        <taxon>Chordata</taxon>
        <taxon>Craniata</taxon>
        <taxon>Vertebrata</taxon>
        <taxon>Euteleostomi</taxon>
        <taxon>Archelosauria</taxon>
        <taxon>Archosauria</taxon>
        <taxon>Dinosauria</taxon>
        <taxon>Saurischia</taxon>
        <taxon>Theropoda</taxon>
        <taxon>Coelurosauria</taxon>
        <taxon>Aves</taxon>
        <taxon>Palaeognathae</taxon>
        <taxon>Apterygiformes</taxon>
        <taxon>Apterygidae</taxon>
        <taxon>Apteryx</taxon>
    </lineage>
</organism>
<gene>
    <name evidence="6" type="primary">LOC136994525</name>
</gene>
<evidence type="ECO:0000256" key="4">
    <source>
        <dbReference type="SAM" id="Phobius"/>
    </source>
</evidence>
<feature type="region of interest" description="Disordered" evidence="3">
    <location>
        <begin position="147"/>
        <end position="175"/>
    </location>
</feature>
<dbReference type="PANTHER" id="PTHR20878">
    <property type="entry name" value="LEUCINE-RICH REPEAT CONTAINING PROTEIN 25"/>
    <property type="match status" value="1"/>
</dbReference>
<sequence>MSFEPSVWRAVPSARGRTPAPRPNSPGGGWGLGCCWGRRGVPVPWDTGLPGVPGTDPGGVPAPAPLAQAWPPISAAPVASGPQGPPQSPPAAWVTGHHRGQARPRPLSWTRSAVPKRVAAVVTVQGKPSFRPGTPGGSVPVPHPRLRPGAGGTVGTACSSSHPRPAQTQPDRRRAMGRPTALLLLLLRAAASAPCFNIPPNSTISLNLTNRAAACPVLDWAPFATHRRLYLGHNGIGALKPTARASKALEVLDMSHNELQQLPPAFLSQAQRLRDLFLQHNRLRELPAGFFANATALQRLRLEGNPLAAVPVGSLPARLHLLTVACRCDVVGSVLGACACRRPNCTAPACRCLSDRGEFNASEFHEQQCRHSVAVLAGAGVGAAAGLLLLLLVAAGVVLRCRGRGAAAWRWAKREPPAALAQPRYISRTAEPGVTTTTVATTTVGTGACPGPDYENIFVSPCGPPGTTPHGTPAWQRAQGSPPAPADDEYFLESDGSLGEQPIYANTQRPGEDDVYVLPDE</sequence>
<keyword evidence="2" id="KW-0677">Repeat</keyword>
<feature type="transmembrane region" description="Helical" evidence="4">
    <location>
        <begin position="373"/>
        <end position="399"/>
    </location>
</feature>
<evidence type="ECO:0000256" key="3">
    <source>
        <dbReference type="SAM" id="MobiDB-lite"/>
    </source>
</evidence>
<dbReference type="SMART" id="SM00369">
    <property type="entry name" value="LRR_TYP"/>
    <property type="match status" value="3"/>
</dbReference>
<dbReference type="InterPro" id="IPR001611">
    <property type="entry name" value="Leu-rich_rpt"/>
</dbReference>
<evidence type="ECO:0000256" key="1">
    <source>
        <dbReference type="ARBA" id="ARBA00022614"/>
    </source>
</evidence>
<dbReference type="RefSeq" id="XP_067168902.1">
    <property type="nucleotide sequence ID" value="XM_067312801.1"/>
</dbReference>